<dbReference type="Proteomes" id="UP000431485">
    <property type="component" value="Unassembled WGS sequence"/>
</dbReference>
<dbReference type="Pfam" id="PF16867">
    <property type="entry name" value="DMSP_lyase"/>
    <property type="match status" value="1"/>
</dbReference>
<gene>
    <name evidence="1" type="ORF">GIR22_01825</name>
</gene>
<proteinExistence type="predicted"/>
<dbReference type="EMBL" id="WLYI01000002">
    <property type="protein sequence ID" value="MTD17886.1"/>
    <property type="molecule type" value="Genomic_DNA"/>
</dbReference>
<dbReference type="InterPro" id="IPR014710">
    <property type="entry name" value="RmlC-like_jellyroll"/>
</dbReference>
<keyword evidence="2" id="KW-1185">Reference proteome</keyword>
<dbReference type="InterPro" id="IPR011051">
    <property type="entry name" value="RmlC_Cupin_sf"/>
</dbReference>
<dbReference type="InterPro" id="IPR031723">
    <property type="entry name" value="DMSP_lyase"/>
</dbReference>
<accession>A0A7X2RNY1</accession>
<name>A0A7X2RNY1_9PSED</name>
<evidence type="ECO:0000313" key="1">
    <source>
        <dbReference type="EMBL" id="MTD17886.1"/>
    </source>
</evidence>
<sequence length="212" mass="23263">MGSKTMMNSTENLCLDPDVIKRGQLLQRSLQYVLSNSVADIASDLPATSLNTAQWLITKPSKTLHALPDSLEPYLSQALNAAPRTDEHLSAVLGALSVILPHVTWIKRQAQPGQDDAFVQRHRHGMITGPDGLFECSTLTLGLALMAPDTCYPFHQHPPAEFYLILSPGEWYREDVGWWNPGAGGVVFNPSSCIHAMRSTDAPLLALWGLLH</sequence>
<dbReference type="SUPFAM" id="SSF51182">
    <property type="entry name" value="RmlC-like cupins"/>
    <property type="match status" value="1"/>
</dbReference>
<protein>
    <submittedName>
        <fullName evidence="1">Transcriptional regulator</fullName>
    </submittedName>
</protein>
<comment type="caution">
    <text evidence="1">The sequence shown here is derived from an EMBL/GenBank/DDBJ whole genome shotgun (WGS) entry which is preliminary data.</text>
</comment>
<reference evidence="1 2" key="1">
    <citation type="submission" date="2019-11" db="EMBL/GenBank/DDBJ databases">
        <title>Pseudmonas karstica sp. nov. and Pseudomonas spelaei sp. nov. from caves.</title>
        <authorList>
            <person name="Zeman M."/>
        </authorList>
    </citation>
    <scope>NUCLEOTIDE SEQUENCE [LARGE SCALE GENOMIC DNA]</scope>
    <source>
        <strain evidence="1 2">CCM 7891</strain>
    </source>
</reference>
<evidence type="ECO:0000313" key="2">
    <source>
        <dbReference type="Proteomes" id="UP000431485"/>
    </source>
</evidence>
<organism evidence="1 2">
    <name type="scientific">Pseudomonas karstica</name>
    <dbReference type="NCBI Taxonomy" id="1055468"/>
    <lineage>
        <taxon>Bacteria</taxon>
        <taxon>Pseudomonadati</taxon>
        <taxon>Pseudomonadota</taxon>
        <taxon>Gammaproteobacteria</taxon>
        <taxon>Pseudomonadales</taxon>
        <taxon>Pseudomonadaceae</taxon>
        <taxon>Pseudomonas</taxon>
    </lineage>
</organism>
<dbReference type="GO" id="GO:0047869">
    <property type="term" value="F:dimethylpropiothetin dethiomethylase activity"/>
    <property type="evidence" value="ECO:0007669"/>
    <property type="project" value="InterPro"/>
</dbReference>
<dbReference type="Gene3D" id="2.60.120.10">
    <property type="entry name" value="Jelly Rolls"/>
    <property type="match status" value="1"/>
</dbReference>
<dbReference type="AlphaFoldDB" id="A0A7X2RNY1"/>